<comment type="caution">
    <text evidence="1">The sequence shown here is derived from an EMBL/GenBank/DDBJ whole genome shotgun (WGS) entry which is preliminary data.</text>
</comment>
<sequence length="217" mass="23357">MPLLSPTRGFLVEYALALPPLVLAFDFNPQTLTRNRSVTLTLGSTPATRGGYDFALPTETARVAQGVAVEPESFDLEILLDATDRLNDGEPIATEFGIQPELDTLRSMVEPKTQGPGGLQVLASLGLGGQRAFQRAQCASVLLWVWGRHILPVFLKSIEVTESAHLPNLVPYRATLKLGLQVIEGNNPFYQAEKLQQFIGSGLNTGRTAGAAIGGLF</sequence>
<dbReference type="RefSeq" id="WP_252769851.1">
    <property type="nucleotide sequence ID" value="NZ_JAMXMC010000006.1"/>
</dbReference>
<dbReference type="Proteomes" id="UP001204851">
    <property type="component" value="Unassembled WGS sequence"/>
</dbReference>
<keyword evidence="2" id="KW-1185">Reference proteome</keyword>
<protein>
    <submittedName>
        <fullName evidence="1">Uncharacterized protein</fullName>
    </submittedName>
</protein>
<name>A0ABT1BMJ6_9BURK</name>
<organism evidence="1 2">
    <name type="scientific">Ideonella oryzae</name>
    <dbReference type="NCBI Taxonomy" id="2937441"/>
    <lineage>
        <taxon>Bacteria</taxon>
        <taxon>Pseudomonadati</taxon>
        <taxon>Pseudomonadota</taxon>
        <taxon>Betaproteobacteria</taxon>
        <taxon>Burkholderiales</taxon>
        <taxon>Sphaerotilaceae</taxon>
        <taxon>Ideonella</taxon>
    </lineage>
</organism>
<accession>A0ABT1BMJ6</accession>
<proteinExistence type="predicted"/>
<reference evidence="1 2" key="1">
    <citation type="submission" date="2022-06" db="EMBL/GenBank/DDBJ databases">
        <title>Ideonella sp. NS12-5 Genome sequencing and assembly.</title>
        <authorList>
            <person name="Jung Y."/>
        </authorList>
    </citation>
    <scope>NUCLEOTIDE SEQUENCE [LARGE SCALE GENOMIC DNA]</scope>
    <source>
        <strain evidence="1 2">NS12-5</strain>
    </source>
</reference>
<gene>
    <name evidence="1" type="ORF">M0L44_11510</name>
</gene>
<dbReference type="EMBL" id="JAMXMC010000006">
    <property type="protein sequence ID" value="MCO5977338.1"/>
    <property type="molecule type" value="Genomic_DNA"/>
</dbReference>
<evidence type="ECO:0000313" key="1">
    <source>
        <dbReference type="EMBL" id="MCO5977338.1"/>
    </source>
</evidence>
<evidence type="ECO:0000313" key="2">
    <source>
        <dbReference type="Proteomes" id="UP001204851"/>
    </source>
</evidence>